<evidence type="ECO:0000259" key="2">
    <source>
        <dbReference type="Pfam" id="PF20152"/>
    </source>
</evidence>
<dbReference type="PANTHER" id="PTHR40465:SF1">
    <property type="entry name" value="DUF6534 DOMAIN-CONTAINING PROTEIN"/>
    <property type="match status" value="1"/>
</dbReference>
<sequence>MLVAPTVDNTYGMLYAAVVVSAVLYGVGIVQFWMYIRRYHAKDPLVVKSVVIIVLVCDIMQQGLLTYAVYQYLVTSMRTPAILQSLERSFLVELFFSCAIATLVQQFYCWRIYKITVENRFRFPLAGAVSILGFTTSALSYVFLIKAVKFSLLTDFVELRKLAIITNSFTAVTDITISVALIIVLHTVKTGYKKTTDMVNRLMVFTFNTGLPTSICAVLVIICVTAFSETFLYMFFFLLLGRLYTNSILVTLNCREYIKSSQNNFGQDLELSLNISVTSPIPASEVLVPSQFERSTMHDSDLKNSH</sequence>
<feature type="transmembrane region" description="Helical" evidence="1">
    <location>
        <begin position="12"/>
        <end position="33"/>
    </location>
</feature>
<keyword evidence="1" id="KW-0472">Membrane</keyword>
<organism evidence="3 4">
    <name type="scientific">Mycena venus</name>
    <dbReference type="NCBI Taxonomy" id="2733690"/>
    <lineage>
        <taxon>Eukaryota</taxon>
        <taxon>Fungi</taxon>
        <taxon>Dikarya</taxon>
        <taxon>Basidiomycota</taxon>
        <taxon>Agaricomycotina</taxon>
        <taxon>Agaricomycetes</taxon>
        <taxon>Agaricomycetidae</taxon>
        <taxon>Agaricales</taxon>
        <taxon>Marasmiineae</taxon>
        <taxon>Mycenaceae</taxon>
        <taxon>Mycena</taxon>
    </lineage>
</organism>
<feature type="transmembrane region" description="Helical" evidence="1">
    <location>
        <begin position="164"/>
        <end position="185"/>
    </location>
</feature>
<dbReference type="OrthoDB" id="3263055at2759"/>
<evidence type="ECO:0000313" key="4">
    <source>
        <dbReference type="Proteomes" id="UP000620124"/>
    </source>
</evidence>
<feature type="domain" description="DUF6534" evidence="2">
    <location>
        <begin position="170"/>
        <end position="257"/>
    </location>
</feature>
<feature type="transmembrane region" description="Helical" evidence="1">
    <location>
        <begin position="45"/>
        <end position="70"/>
    </location>
</feature>
<feature type="transmembrane region" description="Helical" evidence="1">
    <location>
        <begin position="90"/>
        <end position="113"/>
    </location>
</feature>
<dbReference type="Pfam" id="PF20152">
    <property type="entry name" value="DUF6534"/>
    <property type="match status" value="1"/>
</dbReference>
<evidence type="ECO:0000313" key="3">
    <source>
        <dbReference type="EMBL" id="KAF7333193.1"/>
    </source>
</evidence>
<gene>
    <name evidence="3" type="ORF">MVEN_02385100</name>
</gene>
<accession>A0A8H7CF50</accession>
<dbReference type="InterPro" id="IPR045339">
    <property type="entry name" value="DUF6534"/>
</dbReference>
<feature type="transmembrane region" description="Helical" evidence="1">
    <location>
        <begin position="125"/>
        <end position="144"/>
    </location>
</feature>
<dbReference type="EMBL" id="JACAZI010000030">
    <property type="protein sequence ID" value="KAF7333193.1"/>
    <property type="molecule type" value="Genomic_DNA"/>
</dbReference>
<comment type="caution">
    <text evidence="3">The sequence shown here is derived from an EMBL/GenBank/DDBJ whole genome shotgun (WGS) entry which is preliminary data.</text>
</comment>
<dbReference type="AlphaFoldDB" id="A0A8H7CF50"/>
<protein>
    <recommendedName>
        <fullName evidence="2">DUF6534 domain-containing protein</fullName>
    </recommendedName>
</protein>
<feature type="transmembrane region" description="Helical" evidence="1">
    <location>
        <begin position="233"/>
        <end position="252"/>
    </location>
</feature>
<dbReference type="Proteomes" id="UP000620124">
    <property type="component" value="Unassembled WGS sequence"/>
</dbReference>
<proteinExistence type="predicted"/>
<reference evidence="3" key="1">
    <citation type="submission" date="2020-05" db="EMBL/GenBank/DDBJ databases">
        <title>Mycena genomes resolve the evolution of fungal bioluminescence.</title>
        <authorList>
            <person name="Tsai I.J."/>
        </authorList>
    </citation>
    <scope>NUCLEOTIDE SEQUENCE</scope>
    <source>
        <strain evidence="3">CCC161011</strain>
    </source>
</reference>
<feature type="transmembrane region" description="Helical" evidence="1">
    <location>
        <begin position="205"/>
        <end position="227"/>
    </location>
</feature>
<keyword evidence="4" id="KW-1185">Reference proteome</keyword>
<keyword evidence="1" id="KW-0812">Transmembrane</keyword>
<keyword evidence="1" id="KW-1133">Transmembrane helix</keyword>
<name>A0A8H7CF50_9AGAR</name>
<dbReference type="PANTHER" id="PTHR40465">
    <property type="entry name" value="CHROMOSOME 1, WHOLE GENOME SHOTGUN SEQUENCE"/>
    <property type="match status" value="1"/>
</dbReference>
<evidence type="ECO:0000256" key="1">
    <source>
        <dbReference type="SAM" id="Phobius"/>
    </source>
</evidence>